<accession>W1YHW5</accession>
<sequence length="35" mass="3901">MGDISRLYVGDIMTDQNQINTVDSMLPIPQLFAFG</sequence>
<feature type="non-terminal residue" evidence="1">
    <location>
        <position position="35"/>
    </location>
</feature>
<evidence type="ECO:0000313" key="1">
    <source>
        <dbReference type="EMBL" id="ETJ42138.1"/>
    </source>
</evidence>
<proteinExistence type="predicted"/>
<dbReference type="EMBL" id="AZMM01003896">
    <property type="protein sequence ID" value="ETJ42138.1"/>
    <property type="molecule type" value="Genomic_DNA"/>
</dbReference>
<organism evidence="1">
    <name type="scientific">human gut metagenome</name>
    <dbReference type="NCBI Taxonomy" id="408170"/>
    <lineage>
        <taxon>unclassified sequences</taxon>
        <taxon>metagenomes</taxon>
        <taxon>organismal metagenomes</taxon>
    </lineage>
</organism>
<reference evidence="1" key="1">
    <citation type="submission" date="2013-12" db="EMBL/GenBank/DDBJ databases">
        <title>A Varibaculum cambriense genome reconstructed from a premature infant gut community with otherwise low bacterial novelty that shifts toward anaerobic metabolism during the third week of life.</title>
        <authorList>
            <person name="Brown C.T."/>
            <person name="Sharon I."/>
            <person name="Thomas B.C."/>
            <person name="Castelle C.J."/>
            <person name="Morowitz M.J."/>
            <person name="Banfield J.F."/>
        </authorList>
    </citation>
    <scope>NUCLEOTIDE SEQUENCE</scope>
</reference>
<gene>
    <name evidence="1" type="ORF">Q604_UNBC03896G0001</name>
</gene>
<comment type="caution">
    <text evidence="1">The sequence shown here is derived from an EMBL/GenBank/DDBJ whole genome shotgun (WGS) entry which is preliminary data.</text>
</comment>
<dbReference type="AlphaFoldDB" id="W1YHW5"/>
<protein>
    <submittedName>
        <fullName evidence="1">Uncharacterized protein</fullName>
    </submittedName>
</protein>
<name>W1YHW5_9ZZZZ</name>